<name>R7USM2_CAPTE</name>
<evidence type="ECO:0000256" key="1">
    <source>
        <dbReference type="ARBA" id="ARBA00004651"/>
    </source>
</evidence>
<dbReference type="Pfam" id="PF00001">
    <property type="entry name" value="7tm_1"/>
    <property type="match status" value="1"/>
</dbReference>
<dbReference type="AlphaFoldDB" id="R7USM2"/>
<protein>
    <recommendedName>
        <fullName evidence="7">G-protein coupled receptors family 1 profile domain-containing protein</fullName>
    </recommendedName>
</protein>
<dbReference type="EnsemblMetazoa" id="CapteT202815">
    <property type="protein sequence ID" value="CapteP202815"/>
    <property type="gene ID" value="CapteG202815"/>
</dbReference>
<organism evidence="8">
    <name type="scientific">Capitella teleta</name>
    <name type="common">Polychaete worm</name>
    <dbReference type="NCBI Taxonomy" id="283909"/>
    <lineage>
        <taxon>Eukaryota</taxon>
        <taxon>Metazoa</taxon>
        <taxon>Spiralia</taxon>
        <taxon>Lophotrochozoa</taxon>
        <taxon>Annelida</taxon>
        <taxon>Polychaeta</taxon>
        <taxon>Sedentaria</taxon>
        <taxon>Scolecida</taxon>
        <taxon>Capitellidae</taxon>
        <taxon>Capitella</taxon>
    </lineage>
</organism>
<dbReference type="PRINTS" id="PR00237">
    <property type="entry name" value="GPCRRHODOPSN"/>
</dbReference>
<dbReference type="GO" id="GO:0004930">
    <property type="term" value="F:G protein-coupled receptor activity"/>
    <property type="evidence" value="ECO:0007669"/>
    <property type="project" value="InterPro"/>
</dbReference>
<keyword evidence="5 6" id="KW-0472">Membrane</keyword>
<gene>
    <name evidence="8" type="ORF">CAPTEDRAFT_202815</name>
</gene>
<evidence type="ECO:0000259" key="7">
    <source>
        <dbReference type="PROSITE" id="PS50262"/>
    </source>
</evidence>
<dbReference type="STRING" id="283909.R7USM2"/>
<feature type="transmembrane region" description="Helical" evidence="6">
    <location>
        <begin position="258"/>
        <end position="276"/>
    </location>
</feature>
<feature type="transmembrane region" description="Helical" evidence="6">
    <location>
        <begin position="37"/>
        <end position="58"/>
    </location>
</feature>
<dbReference type="Gene3D" id="1.20.1070.10">
    <property type="entry name" value="Rhodopsin 7-helix transmembrane proteins"/>
    <property type="match status" value="1"/>
</dbReference>
<dbReference type="CDD" id="cd00637">
    <property type="entry name" value="7tm_classA_rhodopsin-like"/>
    <property type="match status" value="1"/>
</dbReference>
<feature type="domain" description="G-protein coupled receptors family 1 profile" evidence="7">
    <location>
        <begin position="55"/>
        <end position="321"/>
    </location>
</feature>
<dbReference type="OrthoDB" id="6147321at2759"/>
<evidence type="ECO:0000313" key="8">
    <source>
        <dbReference type="EMBL" id="ELU09200.1"/>
    </source>
</evidence>
<evidence type="ECO:0000313" key="10">
    <source>
        <dbReference type="Proteomes" id="UP000014760"/>
    </source>
</evidence>
<sequence length="372" mass="41140">MTYESTGMPDEMATDIDNATSSMSIVNAQPTKDISTWYPWALVVVYLVLGGALVFNLITAIAYVKSPLLSKGKPVHQLIFNMTITDFIACLVSQPFVLFQYTEAGVRHITGRKFECIGSFVGLIVGFDSTVTALLLITCERLFAIISPLQHMHRVTRKTCRVAILVTWTLVTAKSSVLFLWNKWTPFAPCIGLALMSDLYSSYVYNLALYLCMGLVAFFNVVLGCAVVVAKRKAGIMNASQTTTKSVRRKIKSSQGELKIVKIVFLAVGVLFITWIPNNTLANTVLFYVKKGQAPPYDLLVAYHMTRSMPLFGTVADPLIYFLQNSQCRSAVLRLLGRTEAQLGRQQSIYSLDSNTTESRGSVSTLKTVTDC</sequence>
<proteinExistence type="predicted"/>
<reference evidence="8 10" key="2">
    <citation type="journal article" date="2013" name="Nature">
        <title>Insights into bilaterian evolution from three spiralian genomes.</title>
        <authorList>
            <person name="Simakov O."/>
            <person name="Marletaz F."/>
            <person name="Cho S.J."/>
            <person name="Edsinger-Gonzales E."/>
            <person name="Havlak P."/>
            <person name="Hellsten U."/>
            <person name="Kuo D.H."/>
            <person name="Larsson T."/>
            <person name="Lv J."/>
            <person name="Arendt D."/>
            <person name="Savage R."/>
            <person name="Osoegawa K."/>
            <person name="de Jong P."/>
            <person name="Grimwood J."/>
            <person name="Chapman J.A."/>
            <person name="Shapiro H."/>
            <person name="Aerts A."/>
            <person name="Otillar R.P."/>
            <person name="Terry A.Y."/>
            <person name="Boore J.L."/>
            <person name="Grigoriev I.V."/>
            <person name="Lindberg D.R."/>
            <person name="Seaver E.C."/>
            <person name="Weisblat D.A."/>
            <person name="Putnam N.H."/>
            <person name="Rokhsar D.S."/>
        </authorList>
    </citation>
    <scope>NUCLEOTIDE SEQUENCE</scope>
    <source>
        <strain evidence="8 10">I ESC-2004</strain>
    </source>
</reference>
<dbReference type="EMBL" id="AMQN01006489">
    <property type="status" value="NOT_ANNOTATED_CDS"/>
    <property type="molecule type" value="Genomic_DNA"/>
</dbReference>
<feature type="transmembrane region" description="Helical" evidence="6">
    <location>
        <begin position="117"/>
        <end position="139"/>
    </location>
</feature>
<dbReference type="PROSITE" id="PS50262">
    <property type="entry name" value="G_PROTEIN_RECEP_F1_2"/>
    <property type="match status" value="1"/>
</dbReference>
<keyword evidence="10" id="KW-1185">Reference proteome</keyword>
<comment type="subcellular location">
    <subcellularLocation>
        <location evidence="1">Cell membrane</location>
        <topology evidence="1">Multi-pass membrane protein</topology>
    </subcellularLocation>
</comment>
<keyword evidence="2" id="KW-1003">Cell membrane</keyword>
<dbReference type="InterPro" id="IPR017452">
    <property type="entry name" value="GPCR_Rhodpsn_7TM"/>
</dbReference>
<feature type="transmembrane region" description="Helical" evidence="6">
    <location>
        <begin position="207"/>
        <end position="230"/>
    </location>
</feature>
<accession>R7USM2</accession>
<dbReference type="EMBL" id="KB298452">
    <property type="protein sequence ID" value="ELU09200.1"/>
    <property type="molecule type" value="Genomic_DNA"/>
</dbReference>
<evidence type="ECO:0000256" key="2">
    <source>
        <dbReference type="ARBA" id="ARBA00022475"/>
    </source>
</evidence>
<feature type="transmembrane region" description="Helical" evidence="6">
    <location>
        <begin position="78"/>
        <end position="97"/>
    </location>
</feature>
<dbReference type="PANTHER" id="PTHR22750">
    <property type="entry name" value="G-PROTEIN COUPLED RECEPTOR"/>
    <property type="match status" value="1"/>
</dbReference>
<evidence type="ECO:0000256" key="3">
    <source>
        <dbReference type="ARBA" id="ARBA00022692"/>
    </source>
</evidence>
<dbReference type="SUPFAM" id="SSF81321">
    <property type="entry name" value="Family A G protein-coupled receptor-like"/>
    <property type="match status" value="1"/>
</dbReference>
<dbReference type="Proteomes" id="UP000014760">
    <property type="component" value="Unassembled WGS sequence"/>
</dbReference>
<dbReference type="HOGENOM" id="CLU_009579_19_0_1"/>
<evidence type="ECO:0000313" key="9">
    <source>
        <dbReference type="EnsemblMetazoa" id="CapteP202815"/>
    </source>
</evidence>
<reference evidence="10" key="1">
    <citation type="submission" date="2012-12" db="EMBL/GenBank/DDBJ databases">
        <authorList>
            <person name="Hellsten U."/>
            <person name="Grimwood J."/>
            <person name="Chapman J.A."/>
            <person name="Shapiro H."/>
            <person name="Aerts A."/>
            <person name="Otillar R.P."/>
            <person name="Terry A.Y."/>
            <person name="Boore J.L."/>
            <person name="Simakov O."/>
            <person name="Marletaz F."/>
            <person name="Cho S.-J."/>
            <person name="Edsinger-Gonzales E."/>
            <person name="Havlak P."/>
            <person name="Kuo D.-H."/>
            <person name="Larsson T."/>
            <person name="Lv J."/>
            <person name="Arendt D."/>
            <person name="Savage R."/>
            <person name="Osoegawa K."/>
            <person name="de Jong P."/>
            <person name="Lindberg D.R."/>
            <person name="Seaver E.C."/>
            <person name="Weisblat D.A."/>
            <person name="Putnam N.H."/>
            <person name="Grigoriev I.V."/>
            <person name="Rokhsar D.S."/>
        </authorList>
    </citation>
    <scope>NUCLEOTIDE SEQUENCE</scope>
    <source>
        <strain evidence="10">I ESC-2004</strain>
    </source>
</reference>
<evidence type="ECO:0000256" key="4">
    <source>
        <dbReference type="ARBA" id="ARBA00022989"/>
    </source>
</evidence>
<keyword evidence="4 6" id="KW-1133">Transmembrane helix</keyword>
<reference evidence="9" key="3">
    <citation type="submission" date="2015-06" db="UniProtKB">
        <authorList>
            <consortium name="EnsemblMetazoa"/>
        </authorList>
    </citation>
    <scope>IDENTIFICATION</scope>
</reference>
<dbReference type="InterPro" id="IPR000276">
    <property type="entry name" value="GPCR_Rhodpsn"/>
</dbReference>
<feature type="transmembrane region" description="Helical" evidence="6">
    <location>
        <begin position="160"/>
        <end position="181"/>
    </location>
</feature>
<evidence type="ECO:0000256" key="6">
    <source>
        <dbReference type="SAM" id="Phobius"/>
    </source>
</evidence>
<dbReference type="GO" id="GO:0005886">
    <property type="term" value="C:plasma membrane"/>
    <property type="evidence" value="ECO:0007669"/>
    <property type="project" value="UniProtKB-SubCell"/>
</dbReference>
<keyword evidence="3 6" id="KW-0812">Transmembrane</keyword>
<evidence type="ECO:0000256" key="5">
    <source>
        <dbReference type="ARBA" id="ARBA00023136"/>
    </source>
</evidence>